<dbReference type="GO" id="GO:0003677">
    <property type="term" value="F:DNA binding"/>
    <property type="evidence" value="ECO:0007669"/>
    <property type="project" value="UniProtKB-UniRule"/>
</dbReference>
<dbReference type="HAMAP" id="MF_00366">
    <property type="entry name" value="RNApol_bact_RpoZ"/>
    <property type="match status" value="1"/>
</dbReference>
<evidence type="ECO:0000313" key="14">
    <source>
        <dbReference type="Proteomes" id="UP000218899"/>
    </source>
</evidence>
<evidence type="ECO:0000256" key="11">
    <source>
        <dbReference type="HAMAP-Rule" id="MF_00366"/>
    </source>
</evidence>
<accession>A0A1B4UZU9</accession>
<evidence type="ECO:0000256" key="1">
    <source>
        <dbReference type="ARBA" id="ARBA00006711"/>
    </source>
</evidence>
<dbReference type="Gene3D" id="3.90.940.10">
    <property type="match status" value="1"/>
</dbReference>
<dbReference type="PANTHER" id="PTHR34476">
    <property type="entry name" value="DNA-DIRECTED RNA POLYMERASE SUBUNIT OMEGA"/>
    <property type="match status" value="1"/>
</dbReference>
<protein>
    <recommendedName>
        <fullName evidence="3 11">DNA-directed RNA polymerase subunit omega</fullName>
        <shortName evidence="11">RNAP omega subunit</shortName>
        <ecNumber evidence="2 11">2.7.7.6</ecNumber>
    </recommendedName>
    <alternativeName>
        <fullName evidence="9 11">RNA polymerase omega subunit</fullName>
    </alternativeName>
    <alternativeName>
        <fullName evidence="8 11">Transcriptase subunit omega</fullName>
    </alternativeName>
</protein>
<keyword evidence="6 11" id="KW-0548">Nucleotidyltransferase</keyword>
<evidence type="ECO:0000256" key="7">
    <source>
        <dbReference type="ARBA" id="ARBA00023163"/>
    </source>
</evidence>
<dbReference type="AlphaFoldDB" id="A0A1B4UZU9"/>
<organism evidence="13 14">
    <name type="scientific">Sulfurifustis variabilis</name>
    <dbReference type="NCBI Taxonomy" id="1675686"/>
    <lineage>
        <taxon>Bacteria</taxon>
        <taxon>Pseudomonadati</taxon>
        <taxon>Pseudomonadota</taxon>
        <taxon>Gammaproteobacteria</taxon>
        <taxon>Acidiferrobacterales</taxon>
        <taxon>Acidiferrobacteraceae</taxon>
        <taxon>Sulfurifustis</taxon>
    </lineage>
</organism>
<dbReference type="SUPFAM" id="SSF63562">
    <property type="entry name" value="RPB6/omega subunit-like"/>
    <property type="match status" value="1"/>
</dbReference>
<dbReference type="InterPro" id="IPR036161">
    <property type="entry name" value="RPB6/omega-like_sf"/>
</dbReference>
<dbReference type="GO" id="GO:0006351">
    <property type="term" value="P:DNA-templated transcription"/>
    <property type="evidence" value="ECO:0007669"/>
    <property type="project" value="UniProtKB-UniRule"/>
</dbReference>
<dbReference type="KEGG" id="sva:SVA_0094"/>
<comment type="catalytic activity">
    <reaction evidence="10 11">
        <text>RNA(n) + a ribonucleoside 5'-triphosphate = RNA(n+1) + diphosphate</text>
        <dbReference type="Rhea" id="RHEA:21248"/>
        <dbReference type="Rhea" id="RHEA-COMP:14527"/>
        <dbReference type="Rhea" id="RHEA-COMP:17342"/>
        <dbReference type="ChEBI" id="CHEBI:33019"/>
        <dbReference type="ChEBI" id="CHEBI:61557"/>
        <dbReference type="ChEBI" id="CHEBI:140395"/>
        <dbReference type="EC" id="2.7.7.6"/>
    </reaction>
</comment>
<dbReference type="EMBL" id="AP014936">
    <property type="protein sequence ID" value="BAU46676.1"/>
    <property type="molecule type" value="Genomic_DNA"/>
</dbReference>
<dbReference type="GO" id="GO:0003899">
    <property type="term" value="F:DNA-directed RNA polymerase activity"/>
    <property type="evidence" value="ECO:0007669"/>
    <property type="project" value="UniProtKB-UniRule"/>
</dbReference>
<evidence type="ECO:0000313" key="13">
    <source>
        <dbReference type="EMBL" id="BAU46676.1"/>
    </source>
</evidence>
<dbReference type="SMART" id="SM01409">
    <property type="entry name" value="RNA_pol_Rpb6"/>
    <property type="match status" value="1"/>
</dbReference>
<dbReference type="Proteomes" id="UP000218899">
    <property type="component" value="Chromosome"/>
</dbReference>
<keyword evidence="14" id="KW-1185">Reference proteome</keyword>
<reference evidence="13 14" key="1">
    <citation type="submission" date="2015-08" db="EMBL/GenBank/DDBJ databases">
        <title>Complete genome sequence of Sulfurifustis variabilis.</title>
        <authorList>
            <person name="Miura A."/>
            <person name="Kojima H."/>
            <person name="Fukui M."/>
        </authorList>
    </citation>
    <scope>NUCLEOTIDE SEQUENCE [LARGE SCALE GENOMIC DNA]</scope>
    <source>
        <strain evidence="14">skN76</strain>
    </source>
</reference>
<dbReference type="InterPro" id="IPR006110">
    <property type="entry name" value="Pol_omega/Rpo6/RPB6"/>
</dbReference>
<comment type="subunit">
    <text evidence="11">The RNAP catalytic core consists of 2 alpha, 1 beta, 1 beta' and 1 omega subunit. When a sigma factor is associated with the core the holoenzyme is formed, which can initiate transcription.</text>
</comment>
<dbReference type="NCBIfam" id="TIGR00690">
    <property type="entry name" value="rpoZ"/>
    <property type="match status" value="1"/>
</dbReference>
<sequence>MARITVEDCLENVENRFQLVLVAAKRARQLSSGAEACVARENDKPTVLALREIADGFVTSAILDEEQVQAGLEADDDTAEQNPAADAAGGTGELPQA</sequence>
<proteinExistence type="inferred from homology"/>
<keyword evidence="5 11" id="KW-0808">Transferase</keyword>
<dbReference type="RefSeq" id="WP_096457230.1">
    <property type="nucleotide sequence ID" value="NZ_AP014936.1"/>
</dbReference>
<evidence type="ECO:0000256" key="10">
    <source>
        <dbReference type="ARBA" id="ARBA00048552"/>
    </source>
</evidence>
<evidence type="ECO:0000256" key="9">
    <source>
        <dbReference type="ARBA" id="ARBA00030998"/>
    </source>
</evidence>
<feature type="compositionally biased region" description="Acidic residues" evidence="12">
    <location>
        <begin position="68"/>
        <end position="79"/>
    </location>
</feature>
<evidence type="ECO:0000256" key="2">
    <source>
        <dbReference type="ARBA" id="ARBA00012418"/>
    </source>
</evidence>
<evidence type="ECO:0000256" key="3">
    <source>
        <dbReference type="ARBA" id="ARBA00013725"/>
    </source>
</evidence>
<feature type="region of interest" description="Disordered" evidence="12">
    <location>
        <begin position="68"/>
        <end position="97"/>
    </location>
</feature>
<dbReference type="InterPro" id="IPR003716">
    <property type="entry name" value="DNA-dir_RNA_pol_omega"/>
</dbReference>
<keyword evidence="7 11" id="KW-0804">Transcription</keyword>
<comment type="similarity">
    <text evidence="1 11">Belongs to the RNA polymerase subunit omega family.</text>
</comment>
<keyword evidence="4 11" id="KW-0240">DNA-directed RNA polymerase</keyword>
<evidence type="ECO:0000256" key="12">
    <source>
        <dbReference type="SAM" id="MobiDB-lite"/>
    </source>
</evidence>
<evidence type="ECO:0000256" key="5">
    <source>
        <dbReference type="ARBA" id="ARBA00022679"/>
    </source>
</evidence>
<name>A0A1B4UZU9_9GAMM</name>
<evidence type="ECO:0000256" key="4">
    <source>
        <dbReference type="ARBA" id="ARBA00022478"/>
    </source>
</evidence>
<dbReference type="Pfam" id="PF01192">
    <property type="entry name" value="RNA_pol_Rpb6"/>
    <property type="match status" value="1"/>
</dbReference>
<evidence type="ECO:0000256" key="6">
    <source>
        <dbReference type="ARBA" id="ARBA00022695"/>
    </source>
</evidence>
<dbReference type="PANTHER" id="PTHR34476:SF1">
    <property type="entry name" value="DNA-DIRECTED RNA POLYMERASE SUBUNIT OMEGA"/>
    <property type="match status" value="1"/>
</dbReference>
<dbReference type="GO" id="GO:0000428">
    <property type="term" value="C:DNA-directed RNA polymerase complex"/>
    <property type="evidence" value="ECO:0007669"/>
    <property type="project" value="UniProtKB-KW"/>
</dbReference>
<evidence type="ECO:0000256" key="8">
    <source>
        <dbReference type="ARBA" id="ARBA00029924"/>
    </source>
</evidence>
<comment type="function">
    <text evidence="11">Promotes RNA polymerase assembly. Latches the N- and C-terminal regions of the beta' subunit thereby facilitating its interaction with the beta and alpha subunits.</text>
</comment>
<dbReference type="EC" id="2.7.7.6" evidence="2 11"/>
<gene>
    <name evidence="11" type="primary">rpoZ</name>
    <name evidence="13" type="ORF">SVA_0094</name>
</gene>
<dbReference type="OrthoDB" id="9796300at2"/>